<feature type="transmembrane region" description="Helical" evidence="9">
    <location>
        <begin position="21"/>
        <end position="45"/>
    </location>
</feature>
<dbReference type="InterPro" id="IPR003661">
    <property type="entry name" value="HisK_dim/P_dom"/>
</dbReference>
<evidence type="ECO:0000259" key="10">
    <source>
        <dbReference type="PROSITE" id="PS50109"/>
    </source>
</evidence>
<dbReference type="InterPro" id="IPR003594">
    <property type="entry name" value="HATPase_dom"/>
</dbReference>
<dbReference type="Pfam" id="PF00512">
    <property type="entry name" value="HisKA"/>
    <property type="match status" value="1"/>
</dbReference>
<dbReference type="Gene3D" id="3.30.565.10">
    <property type="entry name" value="Histidine kinase-like ATPase, C-terminal domain"/>
    <property type="match status" value="1"/>
</dbReference>
<feature type="transmembrane region" description="Helical" evidence="9">
    <location>
        <begin position="92"/>
        <end position="111"/>
    </location>
</feature>
<dbReference type="PRINTS" id="PR00344">
    <property type="entry name" value="BCTRLSENSOR"/>
</dbReference>
<dbReference type="Proteomes" id="UP001235094">
    <property type="component" value="Unassembled WGS sequence"/>
</dbReference>
<dbReference type="CDD" id="cd00082">
    <property type="entry name" value="HisKA"/>
    <property type="match status" value="1"/>
</dbReference>
<feature type="transmembrane region" description="Helical" evidence="9">
    <location>
        <begin position="165"/>
        <end position="186"/>
    </location>
</feature>
<keyword evidence="6 11" id="KW-0418">Kinase</keyword>
<dbReference type="InterPro" id="IPR005467">
    <property type="entry name" value="His_kinase_dom"/>
</dbReference>
<keyword evidence="8" id="KW-0902">Two-component regulatory system</keyword>
<dbReference type="InterPro" id="IPR036890">
    <property type="entry name" value="HATPase_C_sf"/>
</dbReference>
<evidence type="ECO:0000256" key="7">
    <source>
        <dbReference type="ARBA" id="ARBA00022840"/>
    </source>
</evidence>
<evidence type="ECO:0000256" key="8">
    <source>
        <dbReference type="ARBA" id="ARBA00023012"/>
    </source>
</evidence>
<dbReference type="InterPro" id="IPR036097">
    <property type="entry name" value="HisK_dim/P_sf"/>
</dbReference>
<dbReference type="InterPro" id="IPR033424">
    <property type="entry name" value="MASE4"/>
</dbReference>
<feature type="transmembrane region" description="Helical" evidence="9">
    <location>
        <begin position="131"/>
        <end position="153"/>
    </location>
</feature>
<evidence type="ECO:0000256" key="5">
    <source>
        <dbReference type="ARBA" id="ARBA00022741"/>
    </source>
</evidence>
<comment type="caution">
    <text evidence="11">The sequence shown here is derived from an EMBL/GenBank/DDBJ whole genome shotgun (WGS) entry which is preliminary data.</text>
</comment>
<evidence type="ECO:0000256" key="6">
    <source>
        <dbReference type="ARBA" id="ARBA00022777"/>
    </source>
</evidence>
<evidence type="ECO:0000256" key="3">
    <source>
        <dbReference type="ARBA" id="ARBA00022553"/>
    </source>
</evidence>
<keyword evidence="5" id="KW-0547">Nucleotide-binding</keyword>
<keyword evidence="7" id="KW-0067">ATP-binding</keyword>
<comment type="catalytic activity">
    <reaction evidence="1">
        <text>ATP + protein L-histidine = ADP + protein N-phospho-L-histidine.</text>
        <dbReference type="EC" id="2.7.13.3"/>
    </reaction>
</comment>
<evidence type="ECO:0000256" key="1">
    <source>
        <dbReference type="ARBA" id="ARBA00000085"/>
    </source>
</evidence>
<dbReference type="GO" id="GO:0016301">
    <property type="term" value="F:kinase activity"/>
    <property type="evidence" value="ECO:0007669"/>
    <property type="project" value="UniProtKB-KW"/>
</dbReference>
<keyword evidence="4" id="KW-0808">Transferase</keyword>
<reference evidence="11 12" key="1">
    <citation type="submission" date="2023-07" db="EMBL/GenBank/DDBJ databases">
        <title>Genomic Encyclopedia of Type Strains, Phase IV (KMG-IV): sequencing the most valuable type-strain genomes for metagenomic binning, comparative biology and taxonomic classification.</title>
        <authorList>
            <person name="Goeker M."/>
        </authorList>
    </citation>
    <scope>NUCLEOTIDE SEQUENCE [LARGE SCALE GENOMIC DNA]</scope>
    <source>
        <strain evidence="11 12">DSM 15561</strain>
    </source>
</reference>
<dbReference type="SUPFAM" id="SSF55874">
    <property type="entry name" value="ATPase domain of HSP90 chaperone/DNA topoisomerase II/histidine kinase"/>
    <property type="match status" value="1"/>
</dbReference>
<dbReference type="SMART" id="SM00388">
    <property type="entry name" value="HisKA"/>
    <property type="match status" value="1"/>
</dbReference>
<name>A0ABU0LMD2_9HYPH</name>
<accession>A0ABU0LMD2</accession>
<dbReference type="PROSITE" id="PS50109">
    <property type="entry name" value="HIS_KIN"/>
    <property type="match status" value="1"/>
</dbReference>
<organism evidence="11 12">
    <name type="scientific">Ancylobacter amanitiformis</name>
    <dbReference type="NCBI Taxonomy" id="217069"/>
    <lineage>
        <taxon>Bacteria</taxon>
        <taxon>Pseudomonadati</taxon>
        <taxon>Pseudomonadota</taxon>
        <taxon>Alphaproteobacteria</taxon>
        <taxon>Hyphomicrobiales</taxon>
        <taxon>Xanthobacteraceae</taxon>
        <taxon>Ancylobacter</taxon>
    </lineage>
</organism>
<evidence type="ECO:0000256" key="4">
    <source>
        <dbReference type="ARBA" id="ARBA00022679"/>
    </source>
</evidence>
<dbReference type="EMBL" id="JAUSVR010000002">
    <property type="protein sequence ID" value="MDQ0509837.1"/>
    <property type="molecule type" value="Genomic_DNA"/>
</dbReference>
<evidence type="ECO:0000256" key="2">
    <source>
        <dbReference type="ARBA" id="ARBA00012438"/>
    </source>
</evidence>
<dbReference type="Pfam" id="PF17158">
    <property type="entry name" value="MASE4"/>
    <property type="match status" value="1"/>
</dbReference>
<dbReference type="Pfam" id="PF02518">
    <property type="entry name" value="HATPase_c"/>
    <property type="match status" value="1"/>
</dbReference>
<feature type="transmembrane region" description="Helical" evidence="9">
    <location>
        <begin position="206"/>
        <end position="223"/>
    </location>
</feature>
<keyword evidence="9" id="KW-1133">Transmembrane helix</keyword>
<evidence type="ECO:0000313" key="11">
    <source>
        <dbReference type="EMBL" id="MDQ0509837.1"/>
    </source>
</evidence>
<feature type="transmembrane region" description="Helical" evidence="9">
    <location>
        <begin position="65"/>
        <end position="85"/>
    </location>
</feature>
<feature type="transmembrane region" description="Helical" evidence="9">
    <location>
        <begin position="267"/>
        <end position="288"/>
    </location>
</feature>
<gene>
    <name evidence="11" type="ORF">QOZ99_000718</name>
</gene>
<sequence length="553" mass="59327">MADRDEHPASHSLSRPFLQPFLAANAAGLWVAVAITLSLVLVSGFVATMPFARAPLAHSELLLPAYASATGLLEGITAALLFSLYTVQRNRALLFLAAGYLFSALIVPSWLLSFPGLFPAFGLEFGLQTTAAIATVRRIGFPLFVLAYALAPARGIPHGTARRSLIGAIAMVAGMVGLITFAIFASSESLPAFMLDGRRVDRLWSYVPPIALALYGLDMAILLRRRRSQLDLWVGLVLFSLVVELLLISYLGGAIRLSVGWWAGRLYGLVAASIVLLALLAETTMVYARLARTVAAERRVRQNRLTAMEALSASIAHEINQPLASMVTNADAALRWLAKAEPRLDKAEDALRRIVEDGHRANTVVTGIRTMFTTGTQERAELDLNALVEGAVQSASTEAMHGFIEIRTDLAPSPLTVVGNTVQLHHVLRNLIENAIDAVRIGGEWPRRVIVRTRLEAAGEVHVSVADNGTGIASDIVERLFDPFVSTKPGGMGMGLMFCRAVVEAHGGRVWASPNQPRGAVFHFSLPAAMVPAGDAPDMAGADQRGVEQGGAR</sequence>
<feature type="transmembrane region" description="Helical" evidence="9">
    <location>
        <begin position="230"/>
        <end position="255"/>
    </location>
</feature>
<dbReference type="PANTHER" id="PTHR43065:SF10">
    <property type="entry name" value="PEROXIDE STRESS-ACTIVATED HISTIDINE KINASE MAK3"/>
    <property type="match status" value="1"/>
</dbReference>
<keyword evidence="9" id="KW-0472">Membrane</keyword>
<dbReference type="InterPro" id="IPR004358">
    <property type="entry name" value="Sig_transdc_His_kin-like_C"/>
</dbReference>
<keyword evidence="3" id="KW-0597">Phosphoprotein</keyword>
<dbReference type="PANTHER" id="PTHR43065">
    <property type="entry name" value="SENSOR HISTIDINE KINASE"/>
    <property type="match status" value="1"/>
</dbReference>
<dbReference type="SUPFAM" id="SSF47384">
    <property type="entry name" value="Homodimeric domain of signal transducing histidine kinase"/>
    <property type="match status" value="1"/>
</dbReference>
<keyword evidence="9" id="KW-0812">Transmembrane</keyword>
<dbReference type="EC" id="2.7.13.3" evidence="2"/>
<evidence type="ECO:0000313" key="12">
    <source>
        <dbReference type="Proteomes" id="UP001235094"/>
    </source>
</evidence>
<dbReference type="SMART" id="SM00387">
    <property type="entry name" value="HATPase_c"/>
    <property type="match status" value="1"/>
</dbReference>
<feature type="domain" description="Histidine kinase" evidence="10">
    <location>
        <begin position="314"/>
        <end position="530"/>
    </location>
</feature>
<evidence type="ECO:0000256" key="9">
    <source>
        <dbReference type="SAM" id="Phobius"/>
    </source>
</evidence>
<dbReference type="Gene3D" id="1.10.287.130">
    <property type="match status" value="1"/>
</dbReference>
<proteinExistence type="predicted"/>
<dbReference type="RefSeq" id="WP_306888548.1">
    <property type="nucleotide sequence ID" value="NZ_JAUSVR010000002.1"/>
</dbReference>
<keyword evidence="12" id="KW-1185">Reference proteome</keyword>
<protein>
    <recommendedName>
        <fullName evidence="2">histidine kinase</fullName>
        <ecNumber evidence="2">2.7.13.3</ecNumber>
    </recommendedName>
</protein>